<feature type="region of interest" description="Disordered" evidence="1">
    <location>
        <begin position="133"/>
        <end position="175"/>
    </location>
</feature>
<feature type="compositionally biased region" description="Basic and acidic residues" evidence="1">
    <location>
        <begin position="188"/>
        <end position="199"/>
    </location>
</feature>
<feature type="region of interest" description="Disordered" evidence="1">
    <location>
        <begin position="504"/>
        <end position="588"/>
    </location>
</feature>
<feature type="compositionally biased region" description="Basic residues" evidence="1">
    <location>
        <begin position="141"/>
        <end position="153"/>
    </location>
</feature>
<proteinExistence type="predicted"/>
<dbReference type="EMBL" id="SFCI01001075">
    <property type="protein sequence ID" value="TFY76834.1"/>
    <property type="molecule type" value="Genomic_DNA"/>
</dbReference>
<accession>A0A4Y9ZRE4</accession>
<keyword evidence="4" id="KW-1185">Reference proteome</keyword>
<feature type="compositionally biased region" description="Basic and acidic residues" evidence="1">
    <location>
        <begin position="42"/>
        <end position="55"/>
    </location>
</feature>
<evidence type="ECO:0000313" key="3">
    <source>
        <dbReference type="EMBL" id="TFY76834.1"/>
    </source>
</evidence>
<comment type="caution">
    <text evidence="3">The sequence shown here is derived from an EMBL/GenBank/DDBJ whole genome shotgun (WGS) entry which is preliminary data.</text>
</comment>
<name>A0A4Y9ZRE4_9AGAM</name>
<evidence type="ECO:0000259" key="2">
    <source>
        <dbReference type="Pfam" id="PF20411"/>
    </source>
</evidence>
<evidence type="ECO:0000256" key="1">
    <source>
        <dbReference type="SAM" id="MobiDB-lite"/>
    </source>
</evidence>
<feature type="region of interest" description="Disordered" evidence="1">
    <location>
        <begin position="188"/>
        <end position="208"/>
    </location>
</feature>
<feature type="compositionally biased region" description="Basic residues" evidence="1">
    <location>
        <begin position="525"/>
        <end position="534"/>
    </location>
</feature>
<organism evidence="3 4">
    <name type="scientific">Hericium alpestre</name>
    <dbReference type="NCBI Taxonomy" id="135208"/>
    <lineage>
        <taxon>Eukaryota</taxon>
        <taxon>Fungi</taxon>
        <taxon>Dikarya</taxon>
        <taxon>Basidiomycota</taxon>
        <taxon>Agaricomycotina</taxon>
        <taxon>Agaricomycetes</taxon>
        <taxon>Russulales</taxon>
        <taxon>Hericiaceae</taxon>
        <taxon>Hericium</taxon>
    </lineage>
</organism>
<dbReference type="Proteomes" id="UP000298061">
    <property type="component" value="Unassembled WGS sequence"/>
</dbReference>
<reference evidence="3 4" key="1">
    <citation type="submission" date="2019-02" db="EMBL/GenBank/DDBJ databases">
        <title>Genome sequencing of the rare red list fungi Hericium alpestre (H. flagellum).</title>
        <authorList>
            <person name="Buettner E."/>
            <person name="Kellner H."/>
        </authorList>
    </citation>
    <scope>NUCLEOTIDE SEQUENCE [LARGE SCALE GENOMIC DNA]</scope>
    <source>
        <strain evidence="3 4">DSM 108284</strain>
    </source>
</reference>
<feature type="region of interest" description="Disordered" evidence="1">
    <location>
        <begin position="439"/>
        <end position="458"/>
    </location>
</feature>
<dbReference type="STRING" id="135208.A0A4Y9ZRE4"/>
<dbReference type="Pfam" id="PF20411">
    <property type="entry name" value="DUF6697"/>
    <property type="match status" value="1"/>
</dbReference>
<dbReference type="OrthoDB" id="3176940at2759"/>
<sequence>MDETSEPSTDLQALLAIREAENRALKQQVADLRRRARQLEAELSSLRHGERKDPTVIDLDSDSESESLGSPLSSVPDTIAVEDDIKDEPELPKKLVKKRSASPVLALLDDPDVKPKIEDMKPRFSKKPRLKVEVVIDSPLRRSRPSTKPRRIGSARTSLPSRLESPARASGSSHLVDEKEYPHLADDVDTHQQQGHDDPSSVQPTPEPILQEAVPDLPVEQEQGQVHQNEAARDVSASAEPVPVVKHEEDNEAILALAAETLALLPKVDVKKGLDFDTVTIQSRIDSVGRDPYPVTLEPSIRATWVHRGFMSDQYGGSSQDTFPAIGQENLDKHGLNDFFYLNLVYHPFGPREPGQPGLWFNAQPFEGQWGGEWRVFVRLRSAQWLYVGQYRLSTVAPLSKEEWLMQSNQVQKTWAREVLKQGWGRAVRYRVIFRRDHGREPTDDEENDAYGRNYRQHPYQNLTPNEIINAYNSGKERIGVNAMKCVGYDERWQREIAAKFPTWVPLPKDPKREKNKSSANKTERKSKKSKVGKSAKADEGGSDIEIVEEDEDGGFDEDEDDEDEDDEVQEIAPIYIPRGTRSRPRAA</sequence>
<feature type="compositionally biased region" description="Acidic residues" evidence="1">
    <location>
        <begin position="541"/>
        <end position="570"/>
    </location>
</feature>
<dbReference type="InterPro" id="IPR046520">
    <property type="entry name" value="DUF6697"/>
</dbReference>
<gene>
    <name evidence="3" type="ORF">EWM64_g7178</name>
</gene>
<dbReference type="AlphaFoldDB" id="A0A4Y9ZRE4"/>
<feature type="region of interest" description="Disordered" evidence="1">
    <location>
        <begin position="42"/>
        <end position="93"/>
    </location>
</feature>
<evidence type="ECO:0000313" key="4">
    <source>
        <dbReference type="Proteomes" id="UP000298061"/>
    </source>
</evidence>
<feature type="domain" description="DUF6697" evidence="2">
    <location>
        <begin position="305"/>
        <end position="499"/>
    </location>
</feature>
<protein>
    <recommendedName>
        <fullName evidence="2">DUF6697 domain-containing protein</fullName>
    </recommendedName>
</protein>